<evidence type="ECO:0000313" key="5">
    <source>
        <dbReference type="Proteomes" id="UP000285744"/>
    </source>
</evidence>
<dbReference type="GO" id="GO:0005524">
    <property type="term" value="F:ATP binding"/>
    <property type="evidence" value="ECO:0007669"/>
    <property type="project" value="UniProtKB-KW"/>
</dbReference>
<dbReference type="GO" id="GO:0004674">
    <property type="term" value="F:protein serine/threonine kinase activity"/>
    <property type="evidence" value="ECO:0007669"/>
    <property type="project" value="UniProtKB-KW"/>
</dbReference>
<dbReference type="Proteomes" id="UP001432190">
    <property type="component" value="Chromosome"/>
</dbReference>
<evidence type="ECO:0000313" key="4">
    <source>
        <dbReference type="EMBL" id="WUP50871.1"/>
    </source>
</evidence>
<dbReference type="InterPro" id="IPR003594">
    <property type="entry name" value="HATPase_dom"/>
</dbReference>
<keyword evidence="3" id="KW-0547">Nucleotide-binding</keyword>
<dbReference type="InterPro" id="IPR036890">
    <property type="entry name" value="HATPase_C_sf"/>
</dbReference>
<keyword evidence="6" id="KW-1185">Reference proteome</keyword>
<accession>A0A420F8F4</accession>
<dbReference type="EMBL" id="CP108084">
    <property type="protein sequence ID" value="WUP50871.1"/>
    <property type="molecule type" value="Genomic_DNA"/>
</dbReference>
<name>A0A420F8F4_9ACTN</name>
<sequence>MTDAPFRWSVRRDFTSGSTTVAPADDGRPGQGLVALLDDANLDAPLTLVVDLDGVPEKILMSAASLLATWAAGRTAGPELRLSVDPGTPAGRLLPALLGQHAMFATDADAPPRRPARVHLYLTNDRESPAAGRRLVADCCHAWGFEAIADQALVVVSELISNAVQHAGTDLDLTVADVDGVLRLSVRDRTTRPPHPAPADDGGLAERGRGLAIVRALSTGWGFLTFADGKTVWATLGRRDG</sequence>
<dbReference type="PANTHER" id="PTHR35526">
    <property type="entry name" value="ANTI-SIGMA-F FACTOR RSBW-RELATED"/>
    <property type="match status" value="1"/>
</dbReference>
<dbReference type="AlphaFoldDB" id="A0A420F8F4"/>
<dbReference type="CDD" id="cd16936">
    <property type="entry name" value="HATPase_RsbW-like"/>
    <property type="match status" value="1"/>
</dbReference>
<proteinExistence type="predicted"/>
<gene>
    <name evidence="3" type="ORF">D7I43_01215</name>
    <name evidence="4" type="ORF">OG994_04955</name>
</gene>
<keyword evidence="1" id="KW-0808">Transferase</keyword>
<dbReference type="InterPro" id="IPR050267">
    <property type="entry name" value="Anti-sigma-factor_SerPK"/>
</dbReference>
<protein>
    <submittedName>
        <fullName evidence="3">ATP-binding protein</fullName>
    </submittedName>
</protein>
<evidence type="ECO:0000256" key="1">
    <source>
        <dbReference type="ARBA" id="ARBA00022527"/>
    </source>
</evidence>
<reference evidence="3 5" key="1">
    <citation type="journal article" date="2018" name="Int. J. Syst. Evol. Microbiol.">
        <title>Micromonospora globbae sp. nov., an endophytic actinomycete isolated from roots of Globba winitii C. H. Wright.</title>
        <authorList>
            <person name="Kuncharoen N."/>
            <person name="Pittayakhajonwut P."/>
            <person name="Tanasupawat S."/>
        </authorList>
    </citation>
    <scope>NUCLEOTIDE SEQUENCE [LARGE SCALE GENOMIC DNA]</scope>
    <source>
        <strain evidence="3 5">WPS1-2</strain>
    </source>
</reference>
<feature type="domain" description="Histidine kinase/HSP90-like ATPase" evidence="2">
    <location>
        <begin position="130"/>
        <end position="221"/>
    </location>
</feature>
<evidence type="ECO:0000313" key="3">
    <source>
        <dbReference type="EMBL" id="RKF29217.1"/>
    </source>
</evidence>
<evidence type="ECO:0000259" key="2">
    <source>
        <dbReference type="Pfam" id="PF13581"/>
    </source>
</evidence>
<dbReference type="RefSeq" id="WP_120326456.1">
    <property type="nucleotide sequence ID" value="NZ_CP108084.1"/>
</dbReference>
<dbReference type="Gene3D" id="3.30.565.10">
    <property type="entry name" value="Histidine kinase-like ATPase, C-terminal domain"/>
    <property type="match status" value="1"/>
</dbReference>
<evidence type="ECO:0000313" key="6">
    <source>
        <dbReference type="Proteomes" id="UP001432190"/>
    </source>
</evidence>
<dbReference type="OrthoDB" id="3364147at2"/>
<dbReference type="Pfam" id="PF13581">
    <property type="entry name" value="HATPase_c_2"/>
    <property type="match status" value="1"/>
</dbReference>
<keyword evidence="3" id="KW-0067">ATP-binding</keyword>
<keyword evidence="1" id="KW-0418">Kinase</keyword>
<dbReference type="Proteomes" id="UP000285744">
    <property type="component" value="Unassembled WGS sequence"/>
</dbReference>
<organism evidence="3 5">
    <name type="scientific">Micromonospora globbae</name>
    <dbReference type="NCBI Taxonomy" id="1894969"/>
    <lineage>
        <taxon>Bacteria</taxon>
        <taxon>Bacillati</taxon>
        <taxon>Actinomycetota</taxon>
        <taxon>Actinomycetes</taxon>
        <taxon>Micromonosporales</taxon>
        <taxon>Micromonosporaceae</taxon>
        <taxon>Micromonospora</taxon>
    </lineage>
</organism>
<keyword evidence="1" id="KW-0723">Serine/threonine-protein kinase</keyword>
<dbReference type="PANTHER" id="PTHR35526:SF3">
    <property type="entry name" value="ANTI-SIGMA-F FACTOR RSBW"/>
    <property type="match status" value="1"/>
</dbReference>
<dbReference type="EMBL" id="RAQQ01000001">
    <property type="protein sequence ID" value="RKF29217.1"/>
    <property type="molecule type" value="Genomic_DNA"/>
</dbReference>
<dbReference type="SUPFAM" id="SSF55874">
    <property type="entry name" value="ATPase domain of HSP90 chaperone/DNA topoisomerase II/histidine kinase"/>
    <property type="match status" value="1"/>
</dbReference>
<reference evidence="4" key="2">
    <citation type="submission" date="2022-10" db="EMBL/GenBank/DDBJ databases">
        <title>The complete genomes of actinobacterial strains from the NBC collection.</title>
        <authorList>
            <person name="Joergensen T.S."/>
            <person name="Alvarez Arevalo M."/>
            <person name="Sterndorff E.B."/>
            <person name="Faurdal D."/>
            <person name="Vuksanovic O."/>
            <person name="Mourched A.-S."/>
            <person name="Charusanti P."/>
            <person name="Shaw S."/>
            <person name="Blin K."/>
            <person name="Weber T."/>
        </authorList>
    </citation>
    <scope>NUCLEOTIDE SEQUENCE</scope>
    <source>
        <strain evidence="4">NBC_00256</strain>
    </source>
</reference>